<evidence type="ECO:0008006" key="6">
    <source>
        <dbReference type="Google" id="ProtNLM"/>
    </source>
</evidence>
<feature type="repeat" description="ANK" evidence="3">
    <location>
        <begin position="106"/>
        <end position="128"/>
    </location>
</feature>
<protein>
    <recommendedName>
        <fullName evidence="6">Ankyrin</fullName>
    </recommendedName>
</protein>
<dbReference type="Proteomes" id="UP001408356">
    <property type="component" value="Unassembled WGS sequence"/>
</dbReference>
<evidence type="ECO:0000256" key="3">
    <source>
        <dbReference type="PROSITE-ProRule" id="PRU00023"/>
    </source>
</evidence>
<comment type="caution">
    <text evidence="4">The sequence shown here is derived from an EMBL/GenBank/DDBJ whole genome shotgun (WGS) entry which is preliminary data.</text>
</comment>
<dbReference type="PANTHER" id="PTHR24198:SF165">
    <property type="entry name" value="ANKYRIN REPEAT-CONTAINING PROTEIN-RELATED"/>
    <property type="match status" value="1"/>
</dbReference>
<evidence type="ECO:0000256" key="2">
    <source>
        <dbReference type="ARBA" id="ARBA00023043"/>
    </source>
</evidence>
<name>A0ABR2UHT2_9PEZI</name>
<gene>
    <name evidence="4" type="ORF">SUNI508_02281</name>
</gene>
<dbReference type="PROSITE" id="PS50088">
    <property type="entry name" value="ANK_REPEAT"/>
    <property type="match status" value="2"/>
</dbReference>
<evidence type="ECO:0000313" key="4">
    <source>
        <dbReference type="EMBL" id="KAK9414182.1"/>
    </source>
</evidence>
<reference evidence="4 5" key="1">
    <citation type="journal article" date="2024" name="J. Plant Pathol.">
        <title>Sequence and assembly of the genome of Seiridium unicorne, isolate CBS 538.82, causal agent of cypress canker disease.</title>
        <authorList>
            <person name="Scali E."/>
            <person name="Rocca G.D."/>
            <person name="Danti R."/>
            <person name="Garbelotto M."/>
            <person name="Barberini S."/>
            <person name="Baroncelli R."/>
            <person name="Emiliani G."/>
        </authorList>
    </citation>
    <scope>NUCLEOTIDE SEQUENCE [LARGE SCALE GENOMIC DNA]</scope>
    <source>
        <strain evidence="4 5">BM-138-508</strain>
    </source>
</reference>
<accession>A0ABR2UHT2</accession>
<dbReference type="PANTHER" id="PTHR24198">
    <property type="entry name" value="ANKYRIN REPEAT AND PROTEIN KINASE DOMAIN-CONTAINING PROTEIN"/>
    <property type="match status" value="1"/>
</dbReference>
<dbReference type="Gene3D" id="1.25.40.20">
    <property type="entry name" value="Ankyrin repeat-containing domain"/>
    <property type="match status" value="2"/>
</dbReference>
<dbReference type="SUPFAM" id="SSF48403">
    <property type="entry name" value="Ankyrin repeat"/>
    <property type="match status" value="1"/>
</dbReference>
<dbReference type="InterPro" id="IPR036770">
    <property type="entry name" value="Ankyrin_rpt-contain_sf"/>
</dbReference>
<dbReference type="Pfam" id="PF12796">
    <property type="entry name" value="Ank_2"/>
    <property type="match status" value="2"/>
</dbReference>
<keyword evidence="1" id="KW-0677">Repeat</keyword>
<dbReference type="SMART" id="SM00248">
    <property type="entry name" value="ANK"/>
    <property type="match status" value="7"/>
</dbReference>
<dbReference type="PROSITE" id="PS50297">
    <property type="entry name" value="ANK_REP_REGION"/>
    <property type="match status" value="1"/>
</dbReference>
<feature type="repeat" description="ANK" evidence="3">
    <location>
        <begin position="138"/>
        <end position="170"/>
    </location>
</feature>
<evidence type="ECO:0000313" key="5">
    <source>
        <dbReference type="Proteomes" id="UP001408356"/>
    </source>
</evidence>
<proteinExistence type="predicted"/>
<dbReference type="InterPro" id="IPR002110">
    <property type="entry name" value="Ankyrin_rpt"/>
</dbReference>
<keyword evidence="5" id="KW-1185">Reference proteome</keyword>
<dbReference type="EMBL" id="JARVKF010000429">
    <property type="protein sequence ID" value="KAK9414182.1"/>
    <property type="molecule type" value="Genomic_DNA"/>
</dbReference>
<organism evidence="4 5">
    <name type="scientific">Seiridium unicorne</name>
    <dbReference type="NCBI Taxonomy" id="138068"/>
    <lineage>
        <taxon>Eukaryota</taxon>
        <taxon>Fungi</taxon>
        <taxon>Dikarya</taxon>
        <taxon>Ascomycota</taxon>
        <taxon>Pezizomycotina</taxon>
        <taxon>Sordariomycetes</taxon>
        <taxon>Xylariomycetidae</taxon>
        <taxon>Amphisphaeriales</taxon>
        <taxon>Sporocadaceae</taxon>
        <taxon>Seiridium</taxon>
    </lineage>
</organism>
<sequence length="465" mass="52799">MDKLAMETISNVARLCDLQPLASLCLTCRRYNSICEPVLLARHKERQSPSAALLAINRGRRQKDIVRALEKIITAKADLTETQEYEPGVIRPFFDFNRAFRETECQQGTPLHWAALKGHDDVVEFLLEYIAIDVSVNGGYTPLFAALHYGRDVVAMMLLERGAATVIESSHTSALHLAAARNCHHVIEYLIQDRGISVNILDENGYTPLHYTLNSPKGSLETLRLFYRHGAGLDCPIYYNYTYHTLLDIACERRRWDLARELVVLGAIVTKTHQNTPTRTRGSTLSEYPRWLLQLAFEAWPTPDRQDFIYCLLDQGVNPNEHVLLDDSEASWTGPILLRLILHDKMEDVKILLRHRSVDVHSPDSYGKTCLEYALSPDYHNPLAARLLLDQGAVISQIIIDQLVNVFESILQSGHGGTIQRILYENPHVAQCIHFLVLHCNVAKKNGAMKSFLQDHSRLMEWGTR</sequence>
<keyword evidence="2 3" id="KW-0040">ANK repeat</keyword>
<evidence type="ECO:0000256" key="1">
    <source>
        <dbReference type="ARBA" id="ARBA00022737"/>
    </source>
</evidence>